<evidence type="ECO:0000313" key="2">
    <source>
        <dbReference type="Proteomes" id="UP001457282"/>
    </source>
</evidence>
<evidence type="ECO:0000313" key="1">
    <source>
        <dbReference type="EMBL" id="KAK9951177.1"/>
    </source>
</evidence>
<comment type="caution">
    <text evidence="1">The sequence shown here is derived from an EMBL/GenBank/DDBJ whole genome shotgun (WGS) entry which is preliminary data.</text>
</comment>
<proteinExistence type="predicted"/>
<dbReference type="EMBL" id="JBEDUW010000001">
    <property type="protein sequence ID" value="KAK9951177.1"/>
    <property type="molecule type" value="Genomic_DNA"/>
</dbReference>
<sequence length="151" mass="16888">MVREIDGGSDKIDGAGFATRAVQRRWRGKGAAEEDWARRRKNRSAVSMELHGLGTSDWNRRSVLGITIEDRGGSDLANGGAATASASWGRAGHHGDGEDDHFGRWLRERAVRIPGLVLGLWNWLRCCHGLVVVDEVLWLIRKRMMGELMIW</sequence>
<accession>A0AAW1YR82</accession>
<protein>
    <submittedName>
        <fullName evidence="1">Uncharacterized protein</fullName>
    </submittedName>
</protein>
<dbReference type="AlphaFoldDB" id="A0AAW1YR82"/>
<dbReference type="Proteomes" id="UP001457282">
    <property type="component" value="Unassembled WGS sequence"/>
</dbReference>
<organism evidence="1 2">
    <name type="scientific">Rubus argutus</name>
    <name type="common">Southern blackberry</name>
    <dbReference type="NCBI Taxonomy" id="59490"/>
    <lineage>
        <taxon>Eukaryota</taxon>
        <taxon>Viridiplantae</taxon>
        <taxon>Streptophyta</taxon>
        <taxon>Embryophyta</taxon>
        <taxon>Tracheophyta</taxon>
        <taxon>Spermatophyta</taxon>
        <taxon>Magnoliopsida</taxon>
        <taxon>eudicotyledons</taxon>
        <taxon>Gunneridae</taxon>
        <taxon>Pentapetalae</taxon>
        <taxon>rosids</taxon>
        <taxon>fabids</taxon>
        <taxon>Rosales</taxon>
        <taxon>Rosaceae</taxon>
        <taxon>Rosoideae</taxon>
        <taxon>Rosoideae incertae sedis</taxon>
        <taxon>Rubus</taxon>
    </lineage>
</organism>
<gene>
    <name evidence="1" type="ORF">M0R45_006635</name>
</gene>
<name>A0AAW1YR82_RUBAR</name>
<keyword evidence="2" id="KW-1185">Reference proteome</keyword>
<reference evidence="1 2" key="1">
    <citation type="journal article" date="2023" name="G3 (Bethesda)">
        <title>A chromosome-length genome assembly and annotation of blackberry (Rubus argutus, cv. 'Hillquist').</title>
        <authorList>
            <person name="Bruna T."/>
            <person name="Aryal R."/>
            <person name="Dudchenko O."/>
            <person name="Sargent D.J."/>
            <person name="Mead D."/>
            <person name="Buti M."/>
            <person name="Cavallini A."/>
            <person name="Hytonen T."/>
            <person name="Andres J."/>
            <person name="Pham M."/>
            <person name="Weisz D."/>
            <person name="Mascagni F."/>
            <person name="Usai G."/>
            <person name="Natali L."/>
            <person name="Bassil N."/>
            <person name="Fernandez G.E."/>
            <person name="Lomsadze A."/>
            <person name="Armour M."/>
            <person name="Olukolu B."/>
            <person name="Poorten T."/>
            <person name="Britton C."/>
            <person name="Davik J."/>
            <person name="Ashrafi H."/>
            <person name="Aiden E.L."/>
            <person name="Borodovsky M."/>
            <person name="Worthington M."/>
        </authorList>
    </citation>
    <scope>NUCLEOTIDE SEQUENCE [LARGE SCALE GENOMIC DNA]</scope>
    <source>
        <strain evidence="1">PI 553951</strain>
    </source>
</reference>